<dbReference type="EMBL" id="CP047491">
    <property type="protein sequence ID" value="QHQ40573.1"/>
    <property type="molecule type" value="Genomic_DNA"/>
</dbReference>
<keyword evidence="5" id="KW-1185">Reference proteome</keyword>
<dbReference type="OrthoDB" id="9801954at2"/>
<evidence type="ECO:0000256" key="1">
    <source>
        <dbReference type="SAM" id="Phobius"/>
    </source>
</evidence>
<dbReference type="EMBL" id="JACHHR010000002">
    <property type="protein sequence ID" value="MBB5211839.1"/>
    <property type="molecule type" value="Genomic_DNA"/>
</dbReference>
<dbReference type="SUPFAM" id="SSF53448">
    <property type="entry name" value="Nucleotide-diphospho-sugar transferases"/>
    <property type="match status" value="1"/>
</dbReference>
<protein>
    <submittedName>
        <fullName evidence="3 4">Glycosyltransferase</fullName>
    </submittedName>
</protein>
<evidence type="ECO:0000313" key="3">
    <source>
        <dbReference type="EMBL" id="MBB5211839.1"/>
    </source>
</evidence>
<proteinExistence type="predicted"/>
<dbReference type="RefSeq" id="WP_161859864.1">
    <property type="nucleotide sequence ID" value="NZ_CP047491.1"/>
</dbReference>
<reference evidence="4 5" key="1">
    <citation type="submission" date="2020-01" db="EMBL/GenBank/DDBJ databases">
        <title>The possibility of degradation of plastic by Microbulbifer hydrolyticus IRE-31.</title>
        <authorList>
            <person name="Liu L."/>
        </authorList>
    </citation>
    <scope>NUCLEOTIDE SEQUENCE [LARGE SCALE GENOMIC DNA]</scope>
    <source>
        <strain evidence="4 5">IRE-31</strain>
    </source>
</reference>
<evidence type="ECO:0000313" key="4">
    <source>
        <dbReference type="EMBL" id="QHQ40573.1"/>
    </source>
</evidence>
<dbReference type="InterPro" id="IPR029044">
    <property type="entry name" value="Nucleotide-diphossugar_trans"/>
</dbReference>
<accession>A0A6P1TFZ4</accession>
<dbReference type="AlphaFoldDB" id="A0A6P1TFZ4"/>
<feature type="domain" description="Glycosyltransferase 2-like" evidence="2">
    <location>
        <begin position="8"/>
        <end position="150"/>
    </location>
</feature>
<dbReference type="Proteomes" id="UP000464675">
    <property type="component" value="Chromosome"/>
</dbReference>
<name>A0A6P1TFZ4_9GAMM</name>
<evidence type="ECO:0000313" key="6">
    <source>
        <dbReference type="Proteomes" id="UP000563601"/>
    </source>
</evidence>
<evidence type="ECO:0000259" key="2">
    <source>
        <dbReference type="Pfam" id="PF00535"/>
    </source>
</evidence>
<dbReference type="GO" id="GO:0016758">
    <property type="term" value="F:hexosyltransferase activity"/>
    <property type="evidence" value="ECO:0007669"/>
    <property type="project" value="UniProtKB-ARBA"/>
</dbReference>
<keyword evidence="1" id="KW-0472">Membrane</keyword>
<dbReference type="Pfam" id="PF00535">
    <property type="entry name" value="Glycos_transf_2"/>
    <property type="match status" value="1"/>
</dbReference>
<evidence type="ECO:0000313" key="5">
    <source>
        <dbReference type="Proteomes" id="UP000464675"/>
    </source>
</evidence>
<dbReference type="Gene3D" id="3.90.550.10">
    <property type="entry name" value="Spore Coat Polysaccharide Biosynthesis Protein SpsA, Chain A"/>
    <property type="match status" value="1"/>
</dbReference>
<sequence>MDSRKYVVISPCRDEAEYMKRTLESVVNQKLTPTLWLIVDDGSTDGSKEILADYERHYEFIKVMSRENRGFRSVGPGVIDAFYAGLQTVDLDKFQYICKLDLDLELPDTYFLTLIEKMEADPRLGSCSGKPYNEVNGKWVSERRGDEMSVGMTKFYRRDCFIQIGGFIREVMWDAIDCHKSRQLGWKTASWDQSELNFLHLRVMGSSQNGVLTGRARHGFGQYYMGTGIVYMLMTCMYRAIEYPILIGGAAMFYGYVKAMFKRNLRNPDHALVGEIRKFQISSLLRGKRRATELAEKRNSARWDPTDLECGREVLDSRIRNQLADDVSMLSQPQVSQAGL</sequence>
<keyword evidence="1" id="KW-1133">Transmembrane helix</keyword>
<dbReference type="PANTHER" id="PTHR22916">
    <property type="entry name" value="GLYCOSYLTRANSFERASE"/>
    <property type="match status" value="1"/>
</dbReference>
<dbReference type="CDD" id="cd00761">
    <property type="entry name" value="Glyco_tranf_GTA_type"/>
    <property type="match status" value="1"/>
</dbReference>
<reference evidence="3 6" key="2">
    <citation type="submission" date="2020-08" db="EMBL/GenBank/DDBJ databases">
        <title>Genomic Encyclopedia of Type Strains, Phase IV (KMG-IV): sequencing the most valuable type-strain genomes for metagenomic binning, comparative biology and taxonomic classification.</title>
        <authorList>
            <person name="Goeker M."/>
        </authorList>
    </citation>
    <scope>NUCLEOTIDE SEQUENCE [LARGE SCALE GENOMIC DNA]</scope>
    <source>
        <strain evidence="3 6">DSM 11525</strain>
    </source>
</reference>
<gene>
    <name evidence="4" type="ORF">GTQ55_17365</name>
    <name evidence="3" type="ORF">HNQ53_002057</name>
</gene>
<dbReference type="Proteomes" id="UP000563601">
    <property type="component" value="Unassembled WGS sequence"/>
</dbReference>
<keyword evidence="1" id="KW-0812">Transmembrane</keyword>
<feature type="transmembrane region" description="Helical" evidence="1">
    <location>
        <begin position="240"/>
        <end position="257"/>
    </location>
</feature>
<dbReference type="InterPro" id="IPR001173">
    <property type="entry name" value="Glyco_trans_2-like"/>
</dbReference>
<organism evidence="3 6">
    <name type="scientific">Microbulbifer hydrolyticus</name>
    <dbReference type="NCBI Taxonomy" id="48074"/>
    <lineage>
        <taxon>Bacteria</taxon>
        <taxon>Pseudomonadati</taxon>
        <taxon>Pseudomonadota</taxon>
        <taxon>Gammaproteobacteria</taxon>
        <taxon>Cellvibrionales</taxon>
        <taxon>Microbulbiferaceae</taxon>
        <taxon>Microbulbifer</taxon>
    </lineage>
</organism>